<keyword evidence="3" id="KW-1185">Reference proteome</keyword>
<evidence type="ECO:0000259" key="1">
    <source>
        <dbReference type="Pfam" id="PF04577"/>
    </source>
</evidence>
<accession>A0ABQ4T5H3</accession>
<reference evidence="2" key="1">
    <citation type="journal article" date="2021" name="Front. Microbiol.">
        <title>Comprehensive Comparative Genomics and Phenotyping of Methylobacterium Species.</title>
        <authorList>
            <person name="Alessa O."/>
            <person name="Ogura Y."/>
            <person name="Fujitani Y."/>
            <person name="Takami H."/>
            <person name="Hayashi T."/>
            <person name="Sahin N."/>
            <person name="Tani A."/>
        </authorList>
    </citation>
    <scope>NUCLEOTIDE SEQUENCE</scope>
    <source>
        <strain evidence="2">NBRC 15689</strain>
    </source>
</reference>
<dbReference type="RefSeq" id="WP_238309435.1">
    <property type="nucleotide sequence ID" value="NZ_BPQV01000001.1"/>
</dbReference>
<organism evidence="2 3">
    <name type="scientific">Methylobacterium organophilum</name>
    <dbReference type="NCBI Taxonomy" id="410"/>
    <lineage>
        <taxon>Bacteria</taxon>
        <taxon>Pseudomonadati</taxon>
        <taxon>Pseudomonadota</taxon>
        <taxon>Alphaproteobacteria</taxon>
        <taxon>Hyphomicrobiales</taxon>
        <taxon>Methylobacteriaceae</taxon>
        <taxon>Methylobacterium</taxon>
    </lineage>
</organism>
<dbReference type="EMBL" id="BPQV01000001">
    <property type="protein sequence ID" value="GJE25491.1"/>
    <property type="molecule type" value="Genomic_DNA"/>
</dbReference>
<dbReference type="Proteomes" id="UP001055156">
    <property type="component" value="Unassembled WGS sequence"/>
</dbReference>
<protein>
    <recommendedName>
        <fullName evidence="1">Glycosyltransferase 61 catalytic domain-containing protein</fullName>
    </recommendedName>
</protein>
<sequence length="351" mass="39401">MIAQIESPEFPVQYPHVVNRHLLDPSAQSAMEYSWSRKLFETHPIRIFKLRNVFVAGEGIVFDRSGRHDPQFITQQANDHIARAQSEVLQAISDNHFQVKTDPCVLCVKPGWQNYGHWLMEMLPVANIVNRVVDSSRLKFLVSGGYPEAMKRVVRQSLDLCAVPEPNIEIYGHVPTFFETLYCVQGLTMHGIYMSPLVFNAIDKLSEPARPTPSRRLYIKRGEGLSRSIVNAGAFEKRLLAQGFSVIEPEKLDFAEQIAQFKGAESIVGIAGAGMTNIAFSGSNANVVILYPQSMPDTFFFFIATHRHLNLTDVRCQEVDNSLTHNSWDRKITLSEGDIDAIIARALDGKA</sequence>
<reference evidence="2" key="2">
    <citation type="submission" date="2021-08" db="EMBL/GenBank/DDBJ databases">
        <authorList>
            <person name="Tani A."/>
            <person name="Ola A."/>
            <person name="Ogura Y."/>
            <person name="Katsura K."/>
            <person name="Hayashi T."/>
        </authorList>
    </citation>
    <scope>NUCLEOTIDE SEQUENCE</scope>
    <source>
        <strain evidence="2">NBRC 15689</strain>
    </source>
</reference>
<feature type="domain" description="Glycosyltransferase 61 catalytic" evidence="1">
    <location>
        <begin position="115"/>
        <end position="288"/>
    </location>
</feature>
<evidence type="ECO:0000313" key="3">
    <source>
        <dbReference type="Proteomes" id="UP001055156"/>
    </source>
</evidence>
<gene>
    <name evidence="2" type="ORF">LKMONMHP_0329</name>
</gene>
<evidence type="ECO:0000313" key="2">
    <source>
        <dbReference type="EMBL" id="GJE25491.1"/>
    </source>
</evidence>
<dbReference type="InterPro" id="IPR049625">
    <property type="entry name" value="Glyco_transf_61_cat"/>
</dbReference>
<name>A0ABQ4T5H3_METOR</name>
<proteinExistence type="predicted"/>
<dbReference type="Pfam" id="PF04577">
    <property type="entry name" value="Glyco_transf_61"/>
    <property type="match status" value="1"/>
</dbReference>
<comment type="caution">
    <text evidence="2">The sequence shown here is derived from an EMBL/GenBank/DDBJ whole genome shotgun (WGS) entry which is preliminary data.</text>
</comment>